<feature type="transmembrane region" description="Helical" evidence="1">
    <location>
        <begin position="126"/>
        <end position="145"/>
    </location>
</feature>
<dbReference type="OrthoDB" id="10342429at2759"/>
<name>A0A3P6SPM5_LITSI</name>
<keyword evidence="1" id="KW-0472">Membrane</keyword>
<evidence type="ECO:0000313" key="2">
    <source>
        <dbReference type="EMBL" id="VDK69515.1"/>
    </source>
</evidence>
<dbReference type="EMBL" id="UYRX01000022">
    <property type="protein sequence ID" value="VDK69515.1"/>
    <property type="molecule type" value="Genomic_DNA"/>
</dbReference>
<feature type="transmembrane region" description="Helical" evidence="1">
    <location>
        <begin position="66"/>
        <end position="83"/>
    </location>
</feature>
<keyword evidence="1" id="KW-0812">Transmembrane</keyword>
<keyword evidence="3" id="KW-1185">Reference proteome</keyword>
<proteinExistence type="predicted"/>
<dbReference type="AlphaFoldDB" id="A0A3P6SPM5"/>
<keyword evidence="1" id="KW-1133">Transmembrane helix</keyword>
<accession>A0A3P6SPM5</accession>
<evidence type="ECO:0000313" key="3">
    <source>
        <dbReference type="Proteomes" id="UP000277928"/>
    </source>
</evidence>
<protein>
    <submittedName>
        <fullName evidence="2">Uncharacterized protein</fullName>
    </submittedName>
</protein>
<gene>
    <name evidence="2" type="ORF">NLS_LOCUS797</name>
</gene>
<organism evidence="2 3">
    <name type="scientific">Litomosoides sigmodontis</name>
    <name type="common">Filarial nematode worm</name>
    <dbReference type="NCBI Taxonomy" id="42156"/>
    <lineage>
        <taxon>Eukaryota</taxon>
        <taxon>Metazoa</taxon>
        <taxon>Ecdysozoa</taxon>
        <taxon>Nematoda</taxon>
        <taxon>Chromadorea</taxon>
        <taxon>Rhabditida</taxon>
        <taxon>Spirurina</taxon>
        <taxon>Spiruromorpha</taxon>
        <taxon>Filarioidea</taxon>
        <taxon>Onchocercidae</taxon>
        <taxon>Litomosoides</taxon>
    </lineage>
</organism>
<reference evidence="2 3" key="1">
    <citation type="submission" date="2018-08" db="EMBL/GenBank/DDBJ databases">
        <authorList>
            <person name="Laetsch R D."/>
            <person name="Stevens L."/>
            <person name="Kumar S."/>
            <person name="Blaxter L. M."/>
        </authorList>
    </citation>
    <scope>NUCLEOTIDE SEQUENCE [LARGE SCALE GENOMIC DNA]</scope>
</reference>
<evidence type="ECO:0000256" key="1">
    <source>
        <dbReference type="SAM" id="Phobius"/>
    </source>
</evidence>
<dbReference type="Proteomes" id="UP000277928">
    <property type="component" value="Unassembled WGS sequence"/>
</dbReference>
<sequence length="185" mass="21536">MSEAFCAYQPCLLACVIIESVRHKFTLQQRLNAPSLNVPSPHLISSKLCFVDKQNKRPGKSIVHKNWIGAVSILILLIIRFIFPDVILMKLTGLLRFPVVRNSKGIALWQESDRIKFPKGKSERRFVWHKSPAVYALIFTLYFLYSRIRSETDQNYRPIWMPLNASQEEAQVLPDRSQLTRSKHW</sequence>